<protein>
    <recommendedName>
        <fullName evidence="4">Lipoprotein</fullName>
    </recommendedName>
</protein>
<dbReference type="AlphaFoldDB" id="A0A084SE87"/>
<dbReference type="Proteomes" id="UP000028547">
    <property type="component" value="Unassembled WGS sequence"/>
</dbReference>
<proteinExistence type="predicted"/>
<evidence type="ECO:0000256" key="1">
    <source>
        <dbReference type="SAM" id="MobiDB-lite"/>
    </source>
</evidence>
<comment type="caution">
    <text evidence="2">The sequence shown here is derived from an EMBL/GenBank/DDBJ whole genome shotgun (WGS) entry which is preliminary data.</text>
</comment>
<gene>
    <name evidence="2" type="ORF">Q664_52190</name>
</gene>
<sequence length="197" mass="20669">MRVGWGAGVVLALSLGACRCSQDAGAPDAGMLPPPSALTCEGLLTPEIRDALPGFTYKEERTCPTCGPLCTFRSAEQEQKEVTISIAYDCHPLPDGQDVRGLLAPTLRAGGMEIPALGKAAARREPVPGMMQVVAWDDDTPCGVVITWLGKNRDRAPELARTTLFGLTRERLMQATPLPALGGSTPDAGPDSDAGSP</sequence>
<feature type="region of interest" description="Disordered" evidence="1">
    <location>
        <begin position="175"/>
        <end position="197"/>
    </location>
</feature>
<evidence type="ECO:0000313" key="3">
    <source>
        <dbReference type="Proteomes" id="UP000028547"/>
    </source>
</evidence>
<dbReference type="RefSeq" id="WP_043414647.1">
    <property type="nucleotide sequence ID" value="NZ_JPMI01000424.1"/>
</dbReference>
<dbReference type="EMBL" id="JPMI01000424">
    <property type="protein sequence ID" value="KFA86772.1"/>
    <property type="molecule type" value="Genomic_DNA"/>
</dbReference>
<evidence type="ECO:0000313" key="2">
    <source>
        <dbReference type="EMBL" id="KFA86772.1"/>
    </source>
</evidence>
<accession>A0A084SE87</accession>
<reference evidence="2 3" key="1">
    <citation type="submission" date="2014-07" db="EMBL/GenBank/DDBJ databases">
        <title>Draft Genome Sequence of Gephyronic Acid Producer, Cystobacter violaceus Strain Cb vi76.</title>
        <authorList>
            <person name="Stevens D.C."/>
            <person name="Young J."/>
            <person name="Carmichael R."/>
            <person name="Tan J."/>
            <person name="Taylor R.E."/>
        </authorList>
    </citation>
    <scope>NUCLEOTIDE SEQUENCE [LARGE SCALE GENOMIC DNA]</scope>
    <source>
        <strain evidence="2 3">Cb vi76</strain>
    </source>
</reference>
<organism evidence="2 3">
    <name type="scientific">Archangium violaceum Cb vi76</name>
    <dbReference type="NCBI Taxonomy" id="1406225"/>
    <lineage>
        <taxon>Bacteria</taxon>
        <taxon>Pseudomonadati</taxon>
        <taxon>Myxococcota</taxon>
        <taxon>Myxococcia</taxon>
        <taxon>Myxococcales</taxon>
        <taxon>Cystobacterineae</taxon>
        <taxon>Archangiaceae</taxon>
        <taxon>Archangium</taxon>
    </lineage>
</organism>
<evidence type="ECO:0008006" key="4">
    <source>
        <dbReference type="Google" id="ProtNLM"/>
    </source>
</evidence>
<name>A0A084SE87_9BACT</name>
<dbReference type="PROSITE" id="PS51257">
    <property type="entry name" value="PROKAR_LIPOPROTEIN"/>
    <property type="match status" value="1"/>
</dbReference>